<dbReference type="GO" id="GO:0003700">
    <property type="term" value="F:DNA-binding transcription factor activity"/>
    <property type="evidence" value="ECO:0007669"/>
    <property type="project" value="TreeGrafter"/>
</dbReference>
<name>A0A383BSE0_9ZZZZ</name>
<dbReference type="GO" id="GO:0005829">
    <property type="term" value="C:cytosol"/>
    <property type="evidence" value="ECO:0007669"/>
    <property type="project" value="TreeGrafter"/>
</dbReference>
<dbReference type="Gene3D" id="1.10.10.10">
    <property type="entry name" value="Winged helix-like DNA-binding domain superfamily/Winged helix DNA-binding domain"/>
    <property type="match status" value="1"/>
</dbReference>
<proteinExistence type="predicted"/>
<dbReference type="InterPro" id="IPR000944">
    <property type="entry name" value="Tscrpt_reg_Rrf2"/>
</dbReference>
<dbReference type="PANTHER" id="PTHR33221:SF15">
    <property type="entry name" value="HTH-TYPE TRANSCRIPTIONAL REGULATOR YWGB-RELATED"/>
    <property type="match status" value="1"/>
</dbReference>
<dbReference type="NCBIfam" id="TIGR00738">
    <property type="entry name" value="rrf2_super"/>
    <property type="match status" value="1"/>
</dbReference>
<dbReference type="SUPFAM" id="SSF46785">
    <property type="entry name" value="Winged helix' DNA-binding domain"/>
    <property type="match status" value="1"/>
</dbReference>
<evidence type="ECO:0008006" key="2">
    <source>
        <dbReference type="Google" id="ProtNLM"/>
    </source>
</evidence>
<protein>
    <recommendedName>
        <fullName evidence="2">Rrf2 family transcriptional regulator</fullName>
    </recommendedName>
</protein>
<sequence>MIFSKSAEYAIQAMLYLAEKQSKIKPEKSIMVREIAEAYSIPAQFLAKITQTLAKHHLLKTTRGRGGGIKLSRSASTMFLPEIVYAIDGPPADQDECIFGLDLCSDDQPCPFHHMWKPIRNDIRTMMATDNLARLAKRVTEKHNEMKIG</sequence>
<gene>
    <name evidence="1" type="ORF">METZ01_LOCUS475686</name>
</gene>
<dbReference type="InterPro" id="IPR036388">
    <property type="entry name" value="WH-like_DNA-bd_sf"/>
</dbReference>
<dbReference type="InterPro" id="IPR036390">
    <property type="entry name" value="WH_DNA-bd_sf"/>
</dbReference>
<dbReference type="EMBL" id="UINC01202840">
    <property type="protein sequence ID" value="SVE22832.1"/>
    <property type="molecule type" value="Genomic_DNA"/>
</dbReference>
<evidence type="ECO:0000313" key="1">
    <source>
        <dbReference type="EMBL" id="SVE22832.1"/>
    </source>
</evidence>
<dbReference type="Pfam" id="PF02082">
    <property type="entry name" value="Rrf2"/>
    <property type="match status" value="1"/>
</dbReference>
<dbReference type="PROSITE" id="PS51197">
    <property type="entry name" value="HTH_RRF2_2"/>
    <property type="match status" value="1"/>
</dbReference>
<reference evidence="1" key="1">
    <citation type="submission" date="2018-05" db="EMBL/GenBank/DDBJ databases">
        <authorList>
            <person name="Lanie J.A."/>
            <person name="Ng W.-L."/>
            <person name="Kazmierczak K.M."/>
            <person name="Andrzejewski T.M."/>
            <person name="Davidsen T.M."/>
            <person name="Wayne K.J."/>
            <person name="Tettelin H."/>
            <person name="Glass J.I."/>
            <person name="Rusch D."/>
            <person name="Podicherti R."/>
            <person name="Tsui H.-C.T."/>
            <person name="Winkler M.E."/>
        </authorList>
    </citation>
    <scope>NUCLEOTIDE SEQUENCE</scope>
</reference>
<dbReference type="PANTHER" id="PTHR33221">
    <property type="entry name" value="WINGED HELIX-TURN-HELIX TRANSCRIPTIONAL REGULATOR, RRF2 FAMILY"/>
    <property type="match status" value="1"/>
</dbReference>
<accession>A0A383BSE0</accession>
<dbReference type="AlphaFoldDB" id="A0A383BSE0"/>
<organism evidence="1">
    <name type="scientific">marine metagenome</name>
    <dbReference type="NCBI Taxonomy" id="408172"/>
    <lineage>
        <taxon>unclassified sequences</taxon>
        <taxon>metagenomes</taxon>
        <taxon>ecological metagenomes</taxon>
    </lineage>
</organism>